<protein>
    <submittedName>
        <fullName evidence="6">Large conductance mechanosensitive channel</fullName>
    </submittedName>
</protein>
<evidence type="ECO:0000256" key="5">
    <source>
        <dbReference type="SAM" id="Phobius"/>
    </source>
</evidence>
<organism evidence="6 7">
    <name type="scientific">Streptantibioticus cattleyicolor (strain ATCC 35852 / DSM 46488 / JCM 4925 / NBRC 14057 / NRRL 8057)</name>
    <name type="common">Streptomyces cattleya</name>
    <dbReference type="NCBI Taxonomy" id="1003195"/>
    <lineage>
        <taxon>Bacteria</taxon>
        <taxon>Bacillati</taxon>
        <taxon>Actinomycetota</taxon>
        <taxon>Actinomycetes</taxon>
        <taxon>Kitasatosporales</taxon>
        <taxon>Streptomycetaceae</taxon>
        <taxon>Streptantibioticus</taxon>
    </lineage>
</organism>
<keyword evidence="2 5" id="KW-0812">Transmembrane</keyword>
<feature type="transmembrane region" description="Helical" evidence="5">
    <location>
        <begin position="70"/>
        <end position="95"/>
    </location>
</feature>
<dbReference type="GO" id="GO:0016020">
    <property type="term" value="C:membrane"/>
    <property type="evidence" value="ECO:0007669"/>
    <property type="project" value="UniProtKB-SubCell"/>
</dbReference>
<name>F8JSR7_STREN</name>
<dbReference type="SUPFAM" id="SSF81330">
    <property type="entry name" value="Gated mechanosensitive channel"/>
    <property type="match status" value="1"/>
</dbReference>
<dbReference type="STRING" id="1003195.SCATT_56020"/>
<keyword evidence="7" id="KW-1185">Reference proteome</keyword>
<sequence length="150" mass="16231">MLKGFKNFLMRGDVVVVAIGLITAIAFSTLIKSFTDDVINPLIARAQGGRSLGLGWQLGRPGNRATYLDIGSFVSTVIYFVIFMAVVYFVIVVPYRHYQQRRGLQVFGAPVAVTTCPACLSPDIPRGATRCRYCGADLPPHHATGNAATP</sequence>
<dbReference type="RefSeq" id="WP_014146305.1">
    <property type="nucleotide sequence ID" value="NC_016111.1"/>
</dbReference>
<keyword evidence="4 5" id="KW-0472">Membrane</keyword>
<dbReference type="Pfam" id="PF01741">
    <property type="entry name" value="MscL"/>
    <property type="match status" value="1"/>
</dbReference>
<dbReference type="PANTHER" id="PTHR30266">
    <property type="entry name" value="MECHANOSENSITIVE CHANNEL MSCL"/>
    <property type="match status" value="1"/>
</dbReference>
<dbReference type="eggNOG" id="COG1970">
    <property type="taxonomic scope" value="Bacteria"/>
</dbReference>
<feature type="transmembrane region" description="Helical" evidence="5">
    <location>
        <begin position="12"/>
        <end position="31"/>
    </location>
</feature>
<dbReference type="InterPro" id="IPR036019">
    <property type="entry name" value="MscL_channel"/>
</dbReference>
<dbReference type="PATRIC" id="fig|1003195.11.peg.7017"/>
<dbReference type="GO" id="GO:0008381">
    <property type="term" value="F:mechanosensitive monoatomic ion channel activity"/>
    <property type="evidence" value="ECO:0007669"/>
    <property type="project" value="TreeGrafter"/>
</dbReference>
<gene>
    <name evidence="6" type="ordered locus">SCATT_56020</name>
</gene>
<proteinExistence type="predicted"/>
<dbReference type="HOGENOM" id="CLU_095787_2_3_11"/>
<accession>G8X1A5</accession>
<dbReference type="EMBL" id="CP003219">
    <property type="protein sequence ID" value="AEW97973.1"/>
    <property type="molecule type" value="Genomic_DNA"/>
</dbReference>
<accession>F8JSR7</accession>
<dbReference type="AlphaFoldDB" id="F8JSR7"/>
<dbReference type="KEGG" id="scy:SCATT_56020"/>
<comment type="subcellular location">
    <subcellularLocation>
        <location evidence="1">Membrane</location>
        <topology evidence="1">Multi-pass membrane protein</topology>
    </subcellularLocation>
</comment>
<dbReference type="InterPro" id="IPR037673">
    <property type="entry name" value="MSC/AndL"/>
</dbReference>
<dbReference type="Proteomes" id="UP000007842">
    <property type="component" value="Chromosome"/>
</dbReference>
<evidence type="ECO:0000256" key="1">
    <source>
        <dbReference type="ARBA" id="ARBA00004141"/>
    </source>
</evidence>
<evidence type="ECO:0000256" key="4">
    <source>
        <dbReference type="ARBA" id="ARBA00023136"/>
    </source>
</evidence>
<dbReference type="OrthoDB" id="9810350at2"/>
<evidence type="ECO:0000256" key="3">
    <source>
        <dbReference type="ARBA" id="ARBA00022989"/>
    </source>
</evidence>
<keyword evidence="3 5" id="KW-1133">Transmembrane helix</keyword>
<dbReference type="KEGG" id="sct:SCAT_5603"/>
<evidence type="ECO:0000256" key="2">
    <source>
        <dbReference type="ARBA" id="ARBA00022692"/>
    </source>
</evidence>
<dbReference type="PANTHER" id="PTHR30266:SF2">
    <property type="entry name" value="LARGE-CONDUCTANCE MECHANOSENSITIVE CHANNEL"/>
    <property type="match status" value="1"/>
</dbReference>
<dbReference type="Gene3D" id="1.10.1200.120">
    <property type="entry name" value="Large-conductance mechanosensitive channel, MscL, domain 1"/>
    <property type="match status" value="1"/>
</dbReference>
<reference evidence="7" key="1">
    <citation type="submission" date="2011-12" db="EMBL/GenBank/DDBJ databases">
        <title>Complete genome sequence of Streptomyces cattleya strain DSM 46488.</title>
        <authorList>
            <person name="Ou H.-Y."/>
            <person name="Li P."/>
            <person name="Zhao C."/>
            <person name="O'Hagan D."/>
            <person name="Deng Z."/>
        </authorList>
    </citation>
    <scope>NUCLEOTIDE SEQUENCE [LARGE SCALE GENOMIC DNA]</scope>
    <source>
        <strain evidence="7">ATCC 35852 / DSM 46488 / JCM 4925 / NBRC 14057 / NRRL 8057</strain>
    </source>
</reference>
<evidence type="ECO:0000313" key="7">
    <source>
        <dbReference type="Proteomes" id="UP000007842"/>
    </source>
</evidence>
<evidence type="ECO:0000313" key="6">
    <source>
        <dbReference type="EMBL" id="AEW97973.1"/>
    </source>
</evidence>